<reference evidence="2 3" key="1">
    <citation type="submission" date="2024-02" db="EMBL/GenBank/DDBJ databases">
        <title>First draft genome assembly of two strains of Seiridium cardinale.</title>
        <authorList>
            <person name="Emiliani G."/>
            <person name="Scali E."/>
        </authorList>
    </citation>
    <scope>NUCLEOTIDE SEQUENCE [LARGE SCALE GENOMIC DNA]</scope>
    <source>
        <strain evidence="2 3">BM-138-000479</strain>
    </source>
</reference>
<name>A0ABR2XY78_9PEZI</name>
<dbReference type="NCBIfam" id="NF041278">
    <property type="entry name" value="CmcJ_NvfI_EfuI"/>
    <property type="match status" value="1"/>
</dbReference>
<dbReference type="PANTHER" id="PTHR34598">
    <property type="entry name" value="BLL6449 PROTEIN"/>
    <property type="match status" value="1"/>
</dbReference>
<evidence type="ECO:0000256" key="1">
    <source>
        <dbReference type="ARBA" id="ARBA00023604"/>
    </source>
</evidence>
<dbReference type="PANTHER" id="PTHR34598:SF3">
    <property type="entry name" value="OXIDOREDUCTASE AN1597"/>
    <property type="match status" value="1"/>
</dbReference>
<organism evidence="2 3">
    <name type="scientific">Seiridium cardinale</name>
    <dbReference type="NCBI Taxonomy" id="138064"/>
    <lineage>
        <taxon>Eukaryota</taxon>
        <taxon>Fungi</taxon>
        <taxon>Dikarya</taxon>
        <taxon>Ascomycota</taxon>
        <taxon>Pezizomycotina</taxon>
        <taxon>Sordariomycetes</taxon>
        <taxon>Xylariomycetidae</taxon>
        <taxon>Amphisphaeriales</taxon>
        <taxon>Sporocadaceae</taxon>
        <taxon>Seiridium</taxon>
    </lineage>
</organism>
<comment type="similarity">
    <text evidence="1">Belongs to the asaB hydroxylase/desaturase family.</text>
</comment>
<protein>
    <submittedName>
        <fullName evidence="2">TauD/TfdA-like domain-containing protein</fullName>
    </submittedName>
</protein>
<gene>
    <name evidence="2" type="ORF">SCAR479_04365</name>
</gene>
<sequence>MAAAVAEPASTIGAIGMWNGTKDGADDGYIDYSNGSTNLRGPKQFEVEILDIRHLEYPPSYEKDGYGLIKHTPSITKEHFLAAETPEGKAFIQKVYFPEIEELVKSITGGKVVRTVSFRTRQQDLAPGSIGSKDMANKALPVAHFDRDPETAHSSLYEVFGDEAASLIAKYPRYAQVKVWRSISEPVQKWPLCFIDTTPVPNWSYETHTGRVFSRNDPRISLRGKKDHDTVVKHDPRYKYRYVSNVGPDEAFVFSAFDSDITRSTPHGAFWDKNSLPDAPPRRSIEIASWVFFE</sequence>
<evidence type="ECO:0000313" key="2">
    <source>
        <dbReference type="EMBL" id="KAK9778742.1"/>
    </source>
</evidence>
<comment type="caution">
    <text evidence="2">The sequence shown here is derived from an EMBL/GenBank/DDBJ whole genome shotgun (WGS) entry which is preliminary data.</text>
</comment>
<evidence type="ECO:0000313" key="3">
    <source>
        <dbReference type="Proteomes" id="UP001465668"/>
    </source>
</evidence>
<proteinExistence type="inferred from homology"/>
<dbReference type="InterPro" id="IPR044053">
    <property type="entry name" value="AsaB-like"/>
</dbReference>
<keyword evidence="3" id="KW-1185">Reference proteome</keyword>
<dbReference type="EMBL" id="JARVKM010000014">
    <property type="protein sequence ID" value="KAK9778742.1"/>
    <property type="molecule type" value="Genomic_DNA"/>
</dbReference>
<dbReference type="Proteomes" id="UP001465668">
    <property type="component" value="Unassembled WGS sequence"/>
</dbReference>
<accession>A0ABR2XY78</accession>